<proteinExistence type="predicted"/>
<name>A0ABW7HUI5_9ACTN</name>
<dbReference type="RefSeq" id="WP_279949028.1">
    <property type="nucleotide sequence ID" value="NZ_BAABEN010000001.1"/>
</dbReference>
<feature type="compositionally biased region" description="Basic and acidic residues" evidence="1">
    <location>
        <begin position="1"/>
        <end position="22"/>
    </location>
</feature>
<organism evidence="2 3">
    <name type="scientific">Streptomyces chitinivorans</name>
    <dbReference type="NCBI Taxonomy" id="1257027"/>
    <lineage>
        <taxon>Bacteria</taxon>
        <taxon>Bacillati</taxon>
        <taxon>Actinomycetota</taxon>
        <taxon>Actinomycetes</taxon>
        <taxon>Kitasatosporales</taxon>
        <taxon>Streptomycetaceae</taxon>
        <taxon>Streptomyces</taxon>
    </lineage>
</organism>
<keyword evidence="3" id="KW-1185">Reference proteome</keyword>
<dbReference type="EMBL" id="JBIHMK010000050">
    <property type="protein sequence ID" value="MFH0249453.1"/>
    <property type="molecule type" value="Genomic_DNA"/>
</dbReference>
<gene>
    <name evidence="2" type="ORF">ACG5V6_14660</name>
</gene>
<dbReference type="Proteomes" id="UP001607069">
    <property type="component" value="Unassembled WGS sequence"/>
</dbReference>
<feature type="region of interest" description="Disordered" evidence="1">
    <location>
        <begin position="1"/>
        <end position="42"/>
    </location>
</feature>
<evidence type="ECO:0000313" key="2">
    <source>
        <dbReference type="EMBL" id="MFH0249453.1"/>
    </source>
</evidence>
<evidence type="ECO:0000256" key="1">
    <source>
        <dbReference type="SAM" id="MobiDB-lite"/>
    </source>
</evidence>
<sequence length="69" mass="7858">MSRMKRQAEQNRTVAKELRERSQGISPATRARAERKADAMEARAAELESGRVTDVTDQVLSLWSWARGR</sequence>
<evidence type="ECO:0000313" key="3">
    <source>
        <dbReference type="Proteomes" id="UP001607069"/>
    </source>
</evidence>
<accession>A0ABW7HUI5</accession>
<comment type="caution">
    <text evidence="2">The sequence shown here is derived from an EMBL/GenBank/DDBJ whole genome shotgun (WGS) entry which is preliminary data.</text>
</comment>
<reference evidence="2 3" key="1">
    <citation type="submission" date="2024-10" db="EMBL/GenBank/DDBJ databases">
        <authorList>
            <person name="Cho J.-C."/>
        </authorList>
    </citation>
    <scope>NUCLEOTIDE SEQUENCE [LARGE SCALE GENOMIC DNA]</scope>
    <source>
        <strain evidence="2 3">KCTC29696</strain>
    </source>
</reference>
<feature type="compositionally biased region" description="Basic and acidic residues" evidence="1">
    <location>
        <begin position="31"/>
        <end position="42"/>
    </location>
</feature>
<protein>
    <submittedName>
        <fullName evidence="2">Uncharacterized protein</fullName>
    </submittedName>
</protein>